<dbReference type="SMART" id="SM00256">
    <property type="entry name" value="FBOX"/>
    <property type="match status" value="1"/>
</dbReference>
<dbReference type="InterPro" id="IPR015915">
    <property type="entry name" value="Kelch-typ_b-propeller"/>
</dbReference>
<keyword evidence="3" id="KW-1185">Reference proteome</keyword>
<reference evidence="2 3" key="1">
    <citation type="journal article" date="2013" name="Front. Plant Sci.">
        <title>The Reference Genome of the Halophytic Plant Eutrema salsugineum.</title>
        <authorList>
            <person name="Yang R."/>
            <person name="Jarvis D.E."/>
            <person name="Chen H."/>
            <person name="Beilstein M.A."/>
            <person name="Grimwood J."/>
            <person name="Jenkins J."/>
            <person name="Shu S."/>
            <person name="Prochnik S."/>
            <person name="Xin M."/>
            <person name="Ma C."/>
            <person name="Schmutz J."/>
            <person name="Wing R.A."/>
            <person name="Mitchell-Olds T."/>
            <person name="Schumaker K.S."/>
            <person name="Wang X."/>
        </authorList>
    </citation>
    <scope>NUCLEOTIDE SEQUENCE [LARGE SCALE GENOMIC DNA]</scope>
</reference>
<dbReference type="AlphaFoldDB" id="V4LUF1"/>
<dbReference type="CDD" id="cd22152">
    <property type="entry name" value="F-box_AtAFR-like"/>
    <property type="match status" value="1"/>
</dbReference>
<dbReference type="Proteomes" id="UP000030689">
    <property type="component" value="Unassembled WGS sequence"/>
</dbReference>
<evidence type="ECO:0000313" key="2">
    <source>
        <dbReference type="EMBL" id="ESQ46107.1"/>
    </source>
</evidence>
<dbReference type="STRING" id="72664.V4LUF1"/>
<name>V4LUF1_EUTSA</name>
<organism evidence="2 3">
    <name type="scientific">Eutrema salsugineum</name>
    <name type="common">Saltwater cress</name>
    <name type="synonym">Sisymbrium salsugineum</name>
    <dbReference type="NCBI Taxonomy" id="72664"/>
    <lineage>
        <taxon>Eukaryota</taxon>
        <taxon>Viridiplantae</taxon>
        <taxon>Streptophyta</taxon>
        <taxon>Embryophyta</taxon>
        <taxon>Tracheophyta</taxon>
        <taxon>Spermatophyta</taxon>
        <taxon>Magnoliopsida</taxon>
        <taxon>eudicotyledons</taxon>
        <taxon>Gunneridae</taxon>
        <taxon>Pentapetalae</taxon>
        <taxon>rosids</taxon>
        <taxon>malvids</taxon>
        <taxon>Brassicales</taxon>
        <taxon>Brassicaceae</taxon>
        <taxon>Eutremeae</taxon>
        <taxon>Eutrema</taxon>
    </lineage>
</organism>
<dbReference type="InterPro" id="IPR050354">
    <property type="entry name" value="F-box/kelch-repeat_ARATH"/>
</dbReference>
<dbReference type="eggNOG" id="KOG1072">
    <property type="taxonomic scope" value="Eukaryota"/>
</dbReference>
<dbReference type="PANTHER" id="PTHR24414">
    <property type="entry name" value="F-BOX/KELCH-REPEAT PROTEIN SKIP4"/>
    <property type="match status" value="1"/>
</dbReference>
<dbReference type="SUPFAM" id="SSF117281">
    <property type="entry name" value="Kelch motif"/>
    <property type="match status" value="1"/>
</dbReference>
<dbReference type="EMBL" id="KI517426">
    <property type="protein sequence ID" value="ESQ46107.1"/>
    <property type="molecule type" value="Genomic_DNA"/>
</dbReference>
<evidence type="ECO:0000259" key="1">
    <source>
        <dbReference type="PROSITE" id="PS50181"/>
    </source>
</evidence>
<dbReference type="InterPro" id="IPR001810">
    <property type="entry name" value="F-box_dom"/>
</dbReference>
<dbReference type="Pfam" id="PF25210">
    <property type="entry name" value="Kelch_FKB95"/>
    <property type="match status" value="1"/>
</dbReference>
<dbReference type="Pfam" id="PF00646">
    <property type="entry name" value="F-box"/>
    <property type="match status" value="1"/>
</dbReference>
<dbReference type="KEGG" id="eus:EUTSA_v10000664mg"/>
<dbReference type="OMA" id="FFICGAH"/>
<dbReference type="Gene3D" id="2.120.10.80">
    <property type="entry name" value="Kelch-type beta propeller"/>
    <property type="match status" value="1"/>
</dbReference>
<dbReference type="InterPro" id="IPR036047">
    <property type="entry name" value="F-box-like_dom_sf"/>
</dbReference>
<accession>V4LUF1</accession>
<dbReference type="PROSITE" id="PS50181">
    <property type="entry name" value="FBOX"/>
    <property type="match status" value="1"/>
</dbReference>
<proteinExistence type="predicted"/>
<gene>
    <name evidence="2" type="ORF">EUTSA_v10000664mg</name>
</gene>
<evidence type="ECO:0000313" key="3">
    <source>
        <dbReference type="Proteomes" id="UP000030689"/>
    </source>
</evidence>
<protein>
    <recommendedName>
        <fullName evidence="1">F-box domain-containing protein</fullName>
    </recommendedName>
</protein>
<feature type="domain" description="F-box" evidence="1">
    <location>
        <begin position="19"/>
        <end position="67"/>
    </location>
</feature>
<dbReference type="Gramene" id="ESQ46107">
    <property type="protein sequence ID" value="ESQ46107"/>
    <property type="gene ID" value="EUTSA_v10000664mg"/>
</dbReference>
<sequence length="365" mass="42074">MSLTTIPPRKIIPPPLRSPSWFSSLPIEIVWKILAHVPKRYYPTLSCVSKNFRYLVNSPEIHRIRSLLGKDSIFICFIDETNRAQTRNWFTLRRVENHPTENQLVVSVDLVFPYDYEPNPSIIAAGPEIFFICGSFIPSSRLYIFDSRSGKLRQGPSLKLHRSSNTVGFIGNKIYAIGGYIDGVIQVESFDLKMRTWEQAPVPEEQGSWFWAASVSIDRKVCVLDVLKGIAVCYDTRDGSCESFELPKDKWWDTGVCVKDNVLYVYYARFGLMWYDTKLMLWRVVYGLNDLKKVRSVAMAEYYGKMAFLWEESRDIRSETKEIWCRMIALNRSEVGIHGTAEASKLMGSVPRGYKFHEHCLSLSD</sequence>
<dbReference type="InterPro" id="IPR057499">
    <property type="entry name" value="Kelch_FKB95"/>
</dbReference>
<dbReference type="PANTHER" id="PTHR24414:SF140">
    <property type="entry name" value="F-BOX DOMAIN-CONTAINING PROTEIN"/>
    <property type="match status" value="1"/>
</dbReference>
<dbReference type="SUPFAM" id="SSF81383">
    <property type="entry name" value="F-box domain"/>
    <property type="match status" value="1"/>
</dbReference>